<evidence type="ECO:0000313" key="2">
    <source>
        <dbReference type="EMBL" id="URE04486.1"/>
    </source>
</evidence>
<reference evidence="2" key="1">
    <citation type="submission" date="2022-05" db="EMBL/GenBank/DDBJ databases">
        <title>The Musa troglodytarum L. genome provides insights into the mechanism of non-climacteric behaviour and enrichment of carotenoids.</title>
        <authorList>
            <person name="Wang J."/>
        </authorList>
    </citation>
    <scope>NUCLEOTIDE SEQUENCE</scope>
    <source>
        <tissue evidence="2">Leaf</tissue>
    </source>
</reference>
<accession>A0A9E7FWS6</accession>
<gene>
    <name evidence="2" type="ORF">MUK42_19288</name>
</gene>
<evidence type="ECO:0000259" key="1">
    <source>
        <dbReference type="PROSITE" id="PS50927"/>
    </source>
</evidence>
<evidence type="ECO:0000313" key="3">
    <source>
        <dbReference type="Proteomes" id="UP001055439"/>
    </source>
</evidence>
<organism evidence="2 3">
    <name type="scientific">Musa troglodytarum</name>
    <name type="common">fe'i banana</name>
    <dbReference type="NCBI Taxonomy" id="320322"/>
    <lineage>
        <taxon>Eukaryota</taxon>
        <taxon>Viridiplantae</taxon>
        <taxon>Streptophyta</taxon>
        <taxon>Embryophyta</taxon>
        <taxon>Tracheophyta</taxon>
        <taxon>Spermatophyta</taxon>
        <taxon>Magnoliopsida</taxon>
        <taxon>Liliopsida</taxon>
        <taxon>Zingiberales</taxon>
        <taxon>Musaceae</taxon>
        <taxon>Musa</taxon>
    </lineage>
</organism>
<dbReference type="GO" id="GO:0051707">
    <property type="term" value="P:response to other organism"/>
    <property type="evidence" value="ECO:0007669"/>
    <property type="project" value="UniProtKB-ARBA"/>
</dbReference>
<dbReference type="SMART" id="SM00108">
    <property type="entry name" value="B_lectin"/>
    <property type="match status" value="1"/>
</dbReference>
<dbReference type="PROSITE" id="PS50927">
    <property type="entry name" value="BULB_LECTIN"/>
    <property type="match status" value="1"/>
</dbReference>
<proteinExistence type="predicted"/>
<dbReference type="EMBL" id="CP097507">
    <property type="protein sequence ID" value="URE04486.1"/>
    <property type="molecule type" value="Genomic_DNA"/>
</dbReference>
<feature type="domain" description="Bulb-type lectin" evidence="1">
    <location>
        <begin position="1"/>
        <end position="86"/>
    </location>
</feature>
<dbReference type="AlphaFoldDB" id="A0A9E7FWS6"/>
<dbReference type="Proteomes" id="UP001055439">
    <property type="component" value="Chromosome 5"/>
</dbReference>
<dbReference type="SUPFAM" id="SSF51110">
    <property type="entry name" value="alpha-D-mannose-specific plant lectins"/>
    <property type="match status" value="1"/>
</dbReference>
<name>A0A9E7FWS6_9LILI</name>
<sequence>MKDDCNLALVKGGTSVLWQSGTAGKGLNCFLRLDHLGQLAVVSDHKYKTLWTSKNVSSEGDYVLILQITGQAVVYGPVVWSTSQAK</sequence>
<dbReference type="InterPro" id="IPR036426">
    <property type="entry name" value="Bulb-type_lectin_dom_sf"/>
</dbReference>
<dbReference type="OrthoDB" id="735886at2759"/>
<protein>
    <recommendedName>
        <fullName evidence="1">Bulb-type lectin domain-containing protein</fullName>
    </recommendedName>
</protein>
<dbReference type="Gene3D" id="2.90.10.10">
    <property type="entry name" value="Bulb-type lectin domain"/>
    <property type="match status" value="1"/>
</dbReference>
<dbReference type="InterPro" id="IPR001480">
    <property type="entry name" value="Bulb-type_lectin_dom"/>
</dbReference>
<keyword evidence="3" id="KW-1185">Reference proteome</keyword>